<dbReference type="CDD" id="cd19499">
    <property type="entry name" value="RecA-like_ClpB_Hsp104-like"/>
    <property type="match status" value="1"/>
</dbReference>
<dbReference type="InterPro" id="IPR001270">
    <property type="entry name" value="ClpA/B"/>
</dbReference>
<dbReference type="InterPro" id="IPR050130">
    <property type="entry name" value="ClpA_ClpB"/>
</dbReference>
<evidence type="ECO:0000256" key="1">
    <source>
        <dbReference type="ARBA" id="ARBA00008675"/>
    </source>
</evidence>
<dbReference type="PANTHER" id="PTHR11638:SF181">
    <property type="entry name" value="ATPASE SUBUNIT OF ATP-DEPENDENT PROTEASE"/>
    <property type="match status" value="1"/>
</dbReference>
<comment type="caution">
    <text evidence="9">The sequence shown here is derived from an EMBL/GenBank/DDBJ whole genome shotgun (WGS) entry which is preliminary data.</text>
</comment>
<proteinExistence type="inferred from homology"/>
<dbReference type="InterPro" id="IPR041664">
    <property type="entry name" value="AAA_16"/>
</dbReference>
<dbReference type="RefSeq" id="WP_088275305.1">
    <property type="nucleotide sequence ID" value="NZ_FNVE01000003.1"/>
</dbReference>
<dbReference type="InterPro" id="IPR004176">
    <property type="entry name" value="Clp_R_N"/>
</dbReference>
<evidence type="ECO:0000256" key="5">
    <source>
        <dbReference type="ARBA" id="ARBA00023186"/>
    </source>
</evidence>
<keyword evidence="2" id="KW-0677">Repeat</keyword>
<dbReference type="Pfam" id="PF17871">
    <property type="entry name" value="AAA_lid_9"/>
    <property type="match status" value="1"/>
</dbReference>
<keyword evidence="4" id="KW-0067">ATP-binding</keyword>
<dbReference type="Pfam" id="PF10431">
    <property type="entry name" value="ClpB_D2-small"/>
    <property type="match status" value="1"/>
</dbReference>
<reference evidence="9 10" key="1">
    <citation type="submission" date="2016-10" db="EMBL/GenBank/DDBJ databases">
        <authorList>
            <person name="Varghese N."/>
            <person name="Submissions S."/>
        </authorList>
    </citation>
    <scope>NUCLEOTIDE SEQUENCE [LARGE SCALE GENOMIC DNA]</scope>
    <source>
        <strain evidence="9 10">CECT 8317</strain>
    </source>
</reference>
<dbReference type="SUPFAM" id="SSF52540">
    <property type="entry name" value="P-loop containing nucleoside triphosphate hydrolases"/>
    <property type="match status" value="2"/>
</dbReference>
<dbReference type="Gene3D" id="3.40.50.300">
    <property type="entry name" value="P-loop containing nucleotide triphosphate hydrolases"/>
    <property type="match status" value="3"/>
</dbReference>
<evidence type="ECO:0000256" key="6">
    <source>
        <dbReference type="SAM" id="Coils"/>
    </source>
</evidence>
<dbReference type="Pfam" id="PF02861">
    <property type="entry name" value="Clp_N"/>
    <property type="match status" value="1"/>
</dbReference>
<evidence type="ECO:0000259" key="7">
    <source>
        <dbReference type="SMART" id="SM00382"/>
    </source>
</evidence>
<dbReference type="SUPFAM" id="SSF81923">
    <property type="entry name" value="Double Clp-N motif"/>
    <property type="match status" value="1"/>
</dbReference>
<dbReference type="AlphaFoldDB" id="A0AAQ1G7B1"/>
<dbReference type="InterPro" id="IPR041546">
    <property type="entry name" value="ClpA/ClpB_AAA_lid"/>
</dbReference>
<evidence type="ECO:0000256" key="4">
    <source>
        <dbReference type="ARBA" id="ARBA00022840"/>
    </source>
</evidence>
<comment type="similarity">
    <text evidence="1">Belongs to the ClpA/ClpB family.</text>
</comment>
<dbReference type="NCBIfam" id="TIGR03345">
    <property type="entry name" value="VI_ClpV1"/>
    <property type="match status" value="1"/>
</dbReference>
<feature type="coiled-coil region" evidence="6">
    <location>
        <begin position="407"/>
        <end position="459"/>
    </location>
</feature>
<name>A0AAQ1G7B1_9GAMM</name>
<dbReference type="InterPro" id="IPR003959">
    <property type="entry name" value="ATPase_AAA_core"/>
</dbReference>
<evidence type="ECO:0000259" key="8">
    <source>
        <dbReference type="SMART" id="SM01086"/>
    </source>
</evidence>
<dbReference type="Pfam" id="PF13191">
    <property type="entry name" value="AAA_16"/>
    <property type="match status" value="1"/>
</dbReference>
<keyword evidence="5" id="KW-0143">Chaperone</keyword>
<dbReference type="InterPro" id="IPR003593">
    <property type="entry name" value="AAA+_ATPase"/>
</dbReference>
<keyword evidence="10" id="KW-1185">Reference proteome</keyword>
<feature type="domain" description="Clp ATPase C-terminal" evidence="8">
    <location>
        <begin position="741"/>
        <end position="830"/>
    </location>
</feature>
<evidence type="ECO:0000313" key="9">
    <source>
        <dbReference type="EMBL" id="SEG11597.1"/>
    </source>
</evidence>
<dbReference type="EMBL" id="FNVE01000003">
    <property type="protein sequence ID" value="SEG11597.1"/>
    <property type="molecule type" value="Genomic_DNA"/>
</dbReference>
<dbReference type="GO" id="GO:0016887">
    <property type="term" value="F:ATP hydrolysis activity"/>
    <property type="evidence" value="ECO:0007669"/>
    <property type="project" value="InterPro"/>
</dbReference>
<dbReference type="Gene3D" id="1.10.8.60">
    <property type="match status" value="1"/>
</dbReference>
<dbReference type="InterPro" id="IPR027417">
    <property type="entry name" value="P-loop_NTPase"/>
</dbReference>
<dbReference type="Proteomes" id="UP000243518">
    <property type="component" value="Unassembled WGS sequence"/>
</dbReference>
<dbReference type="PANTHER" id="PTHR11638">
    <property type="entry name" value="ATP-DEPENDENT CLP PROTEASE"/>
    <property type="match status" value="1"/>
</dbReference>
<protein>
    <submittedName>
        <fullName evidence="9">Type VI secretion system protein VasG</fullName>
    </submittedName>
</protein>
<dbReference type="Pfam" id="PF07724">
    <property type="entry name" value="AAA_2"/>
    <property type="match status" value="1"/>
</dbReference>
<dbReference type="GO" id="GO:0034605">
    <property type="term" value="P:cellular response to heat"/>
    <property type="evidence" value="ECO:0007669"/>
    <property type="project" value="TreeGrafter"/>
</dbReference>
<evidence type="ECO:0000256" key="3">
    <source>
        <dbReference type="ARBA" id="ARBA00022741"/>
    </source>
</evidence>
<keyword evidence="3" id="KW-0547">Nucleotide-binding</keyword>
<accession>A0AAQ1G7B1</accession>
<evidence type="ECO:0000313" key="10">
    <source>
        <dbReference type="Proteomes" id="UP000243518"/>
    </source>
</evidence>
<dbReference type="InterPro" id="IPR036628">
    <property type="entry name" value="Clp_N_dom_sf"/>
</dbReference>
<dbReference type="InterPro" id="IPR017729">
    <property type="entry name" value="ATPase_T6SS_ClpV1"/>
</dbReference>
<organism evidence="9 10">
    <name type="scientific">Halopseudomonas aestusnigri</name>
    <dbReference type="NCBI Taxonomy" id="857252"/>
    <lineage>
        <taxon>Bacteria</taxon>
        <taxon>Pseudomonadati</taxon>
        <taxon>Pseudomonadota</taxon>
        <taxon>Gammaproteobacteria</taxon>
        <taxon>Pseudomonadales</taxon>
        <taxon>Pseudomonadaceae</taxon>
        <taxon>Halopseudomonas</taxon>
    </lineage>
</organism>
<dbReference type="GO" id="GO:0005737">
    <property type="term" value="C:cytoplasm"/>
    <property type="evidence" value="ECO:0007669"/>
    <property type="project" value="TreeGrafter"/>
</dbReference>
<dbReference type="GO" id="GO:0005524">
    <property type="term" value="F:ATP binding"/>
    <property type="evidence" value="ECO:0007669"/>
    <property type="project" value="UniProtKB-KW"/>
</dbReference>
<dbReference type="Gene3D" id="1.10.1780.10">
    <property type="entry name" value="Clp, N-terminal domain"/>
    <property type="match status" value="1"/>
</dbReference>
<dbReference type="SMART" id="SM01086">
    <property type="entry name" value="ClpB_D2-small"/>
    <property type="match status" value="1"/>
</dbReference>
<feature type="domain" description="AAA+ ATPase" evidence="7">
    <location>
        <begin position="570"/>
        <end position="711"/>
    </location>
</feature>
<dbReference type="PRINTS" id="PR00300">
    <property type="entry name" value="CLPPROTEASEA"/>
</dbReference>
<dbReference type="InterPro" id="IPR019489">
    <property type="entry name" value="Clp_ATPase_C"/>
</dbReference>
<keyword evidence="6" id="KW-0175">Coiled coil</keyword>
<sequence length="835" mass="92053">MIAIDIHQLVSLLDSEVHSALERAAEHCLQRGGANVEPEDLIRALLQHRGSLLHQVLAVSEIDADALLSSCHLPTQHQQSGRNPSLSSTLVNWLQQALLVATTELHQQRINLHALLLGWLRNPLLHPDPLAPLSIDQLQQLANADDTSLQTDTSLLKSYTHDLTEQAEEGALDPVLGREREIRQLVDILCRRRKSNPIIIGDAGVGKSALVEGLAQRLVAGGVPEALRGWRLLSLDLGLLQAGAGMRGELERRLQGILAGAADPDNRVILFIDEAHTLIGHGGDAGTADTANLLKPALARGTLRAIAATTWSEYRRHIEKDPALARRFQPLQLREPSPSEAISLLRGLVPRYAESHGLHVRDEAVVAAVELAARYLADRQLPDKALDLLDTACARTRVNLAAVPAALDRLQAQQADQARQRESIERDRQLGLPTDPALLEHLNQQHQAGGDTLQNLQQQWTAQRELALQLVSLRHQREAPHAELRQALQDLQQAPQPRLVCAEVDRNAIVEVVHEWTGIPTAQLSGHYHERIARFGERLHERLHGQPEAVEQLNRSLRASALGLSRPDRPAGVFLLTGPSGVGKTATAEAIADLLYGGDAFLTVINMGEYQERHSLARLIGAPPGYVGYGEGGQLTEAVRRRPYSVILLDEVEKADPQLLNLFYQIFDKGIANDGEGREIDFRNTLILLTSNLGSEHIERLCRNAARPTPEQLVEAIHPHLNAHFKPALLARMRVLPYYPLAAQSLQSIASQRLRALQQRMQARAIGCRLDPRLPSLIAEACSNTGGARHIERWLEERLISPIADRLLQSDEPNHCALNLYARVDNEGEVTCELA</sequence>
<dbReference type="CDD" id="cd00009">
    <property type="entry name" value="AAA"/>
    <property type="match status" value="1"/>
</dbReference>
<feature type="domain" description="AAA+ ATPase" evidence="7">
    <location>
        <begin position="193"/>
        <end position="334"/>
    </location>
</feature>
<dbReference type="SMART" id="SM00382">
    <property type="entry name" value="AAA"/>
    <property type="match status" value="2"/>
</dbReference>
<evidence type="ECO:0000256" key="2">
    <source>
        <dbReference type="ARBA" id="ARBA00022737"/>
    </source>
</evidence>
<gene>
    <name evidence="9" type="ORF">SAMN05216586_103255</name>
</gene>